<dbReference type="Proteomes" id="UP000192801">
    <property type="component" value="Unassembled WGS sequence"/>
</dbReference>
<keyword evidence="3" id="KW-1185">Reference proteome</keyword>
<accession>A0A1X0CZZ9</accession>
<evidence type="ECO:0000313" key="3">
    <source>
        <dbReference type="Proteomes" id="UP000192801"/>
    </source>
</evidence>
<comment type="caution">
    <text evidence="2">The sequence shown here is derived from an EMBL/GenBank/DDBJ whole genome shotgun (WGS) entry which is preliminary data.</text>
</comment>
<dbReference type="OrthoDB" id="1491115at2"/>
<sequence>MAEQVLRDRVITPEVPGEERAHGRSLRKEAPRSGLGQLVISPRSAVEILVEQNRTRVASLVPLRFARMLTDPFSFYRGSAAVMAADLAAGPSSGIPVYSCGDAHLSNFGIYAAPDRALIFDLNDFDETAMAPAEWDLKRLVTSGIVGGRHAGYSEKVIRKQVAEVLASYRRGLQDVLDMGILDRYYLRFEPERYNARAGGALAEVIARTTRQARKRTSKRVFGRIMEERPDGSLRLRENPPVLRHLKVAVEDRILATFREYLTTVPPDVALVLSHFKVTDIAQRVVGVGSVGTRCYLVIMTGPCGTPLVMQVKEAGQSVLESYGAVPQSDWMHRGISERGEGARVVAGQQVLQASSDVFLGALRWDGRDYYVRQFHDMKGSVDTEIMSQREFGRYVSACALVLARAHAQSRNATVWAGYIGKGGAFDEAITQWSFAYADKAFGDYQQLVAAAAAGEIEVADDPLR</sequence>
<protein>
    <recommendedName>
        <fullName evidence="4">DUF2252 domain-containing protein</fullName>
    </recommendedName>
</protein>
<dbReference type="PANTHER" id="PTHR39441">
    <property type="entry name" value="DUF2252 DOMAIN-CONTAINING PROTEIN"/>
    <property type="match status" value="1"/>
</dbReference>
<dbReference type="InterPro" id="IPR018721">
    <property type="entry name" value="DUF2252"/>
</dbReference>
<proteinExistence type="predicted"/>
<reference evidence="2 3" key="1">
    <citation type="submission" date="2016-12" db="EMBL/GenBank/DDBJ databases">
        <title>The new phylogeny of genus Mycobacterium.</title>
        <authorList>
            <person name="Tortoli E."/>
            <person name="Trovato A."/>
            <person name="Cirillo D.M."/>
        </authorList>
    </citation>
    <scope>NUCLEOTIDE SEQUENCE [LARGE SCALE GENOMIC DNA]</scope>
    <source>
        <strain evidence="2 3">DSM 45130</strain>
    </source>
</reference>
<name>A0A1X0CZZ9_9MYCO</name>
<evidence type="ECO:0000256" key="1">
    <source>
        <dbReference type="SAM" id="MobiDB-lite"/>
    </source>
</evidence>
<dbReference type="Pfam" id="PF10009">
    <property type="entry name" value="DUF2252"/>
    <property type="match status" value="1"/>
</dbReference>
<dbReference type="PANTHER" id="PTHR39441:SF1">
    <property type="entry name" value="DUF2252 DOMAIN-CONTAINING PROTEIN"/>
    <property type="match status" value="1"/>
</dbReference>
<evidence type="ECO:0000313" key="2">
    <source>
        <dbReference type="EMBL" id="ORA65539.1"/>
    </source>
</evidence>
<dbReference type="STRING" id="444597.BST26_18560"/>
<organism evidence="2 3">
    <name type="scientific">Mycolicibacterium insubricum</name>
    <dbReference type="NCBI Taxonomy" id="444597"/>
    <lineage>
        <taxon>Bacteria</taxon>
        <taxon>Bacillati</taxon>
        <taxon>Actinomycetota</taxon>
        <taxon>Actinomycetes</taxon>
        <taxon>Mycobacteriales</taxon>
        <taxon>Mycobacteriaceae</taxon>
        <taxon>Mycolicibacterium</taxon>
    </lineage>
</organism>
<evidence type="ECO:0008006" key="4">
    <source>
        <dbReference type="Google" id="ProtNLM"/>
    </source>
</evidence>
<gene>
    <name evidence="2" type="ORF">BST26_18560</name>
</gene>
<dbReference type="EMBL" id="MVHS01000061">
    <property type="protein sequence ID" value="ORA65539.1"/>
    <property type="molecule type" value="Genomic_DNA"/>
</dbReference>
<dbReference type="AlphaFoldDB" id="A0A1X0CZZ9"/>
<dbReference type="RefSeq" id="WP_083033079.1">
    <property type="nucleotide sequence ID" value="NZ_AP022618.1"/>
</dbReference>
<feature type="region of interest" description="Disordered" evidence="1">
    <location>
        <begin position="1"/>
        <end position="29"/>
    </location>
</feature>